<evidence type="ECO:0000256" key="1">
    <source>
        <dbReference type="SAM" id="MobiDB-lite"/>
    </source>
</evidence>
<feature type="compositionally biased region" description="Acidic residues" evidence="1">
    <location>
        <begin position="36"/>
        <end position="50"/>
    </location>
</feature>
<organism evidence="2 3">
    <name type="scientific">Cladobotryum mycophilum</name>
    <dbReference type="NCBI Taxonomy" id="491253"/>
    <lineage>
        <taxon>Eukaryota</taxon>
        <taxon>Fungi</taxon>
        <taxon>Dikarya</taxon>
        <taxon>Ascomycota</taxon>
        <taxon>Pezizomycotina</taxon>
        <taxon>Sordariomycetes</taxon>
        <taxon>Hypocreomycetidae</taxon>
        <taxon>Hypocreales</taxon>
        <taxon>Hypocreaceae</taxon>
        <taxon>Cladobotryum</taxon>
    </lineage>
</organism>
<sequence length="73" mass="7833">MPFLESMDIETEVDESSTIAQPGSHISLSDTTDVPSNEDEDAETVEEPETKDDGATQGIDLCGIGAQFEPDNM</sequence>
<evidence type="ECO:0000313" key="2">
    <source>
        <dbReference type="EMBL" id="KAK5993823.1"/>
    </source>
</evidence>
<protein>
    <submittedName>
        <fullName evidence="2">Uncharacterized protein</fullName>
    </submittedName>
</protein>
<accession>A0ABR0SNR3</accession>
<reference evidence="2 3" key="1">
    <citation type="submission" date="2024-01" db="EMBL/GenBank/DDBJ databases">
        <title>Complete genome of Cladobotryum mycophilum ATHUM6906.</title>
        <authorList>
            <person name="Christinaki A.C."/>
            <person name="Myridakis A.I."/>
            <person name="Kouvelis V.N."/>
        </authorList>
    </citation>
    <scope>NUCLEOTIDE SEQUENCE [LARGE SCALE GENOMIC DNA]</scope>
    <source>
        <strain evidence="2 3">ATHUM6906</strain>
    </source>
</reference>
<name>A0ABR0SNR3_9HYPO</name>
<keyword evidence="3" id="KW-1185">Reference proteome</keyword>
<dbReference type="EMBL" id="JAVFKD010000012">
    <property type="protein sequence ID" value="KAK5993823.1"/>
    <property type="molecule type" value="Genomic_DNA"/>
</dbReference>
<feature type="region of interest" description="Disordered" evidence="1">
    <location>
        <begin position="1"/>
        <end position="59"/>
    </location>
</feature>
<evidence type="ECO:0000313" key="3">
    <source>
        <dbReference type="Proteomes" id="UP001338125"/>
    </source>
</evidence>
<dbReference type="Proteomes" id="UP001338125">
    <property type="component" value="Unassembled WGS sequence"/>
</dbReference>
<gene>
    <name evidence="2" type="ORF">PT974_07260</name>
</gene>
<proteinExistence type="predicted"/>
<comment type="caution">
    <text evidence="2">The sequence shown here is derived from an EMBL/GenBank/DDBJ whole genome shotgun (WGS) entry which is preliminary data.</text>
</comment>
<feature type="compositionally biased region" description="Polar residues" evidence="1">
    <location>
        <begin position="16"/>
        <end position="35"/>
    </location>
</feature>